<feature type="domain" description="HNH nuclease" evidence="1">
    <location>
        <begin position="101"/>
        <end position="154"/>
    </location>
</feature>
<protein>
    <submittedName>
        <fullName evidence="2">HNH endonuclease</fullName>
    </submittedName>
</protein>
<dbReference type="InterPro" id="IPR003615">
    <property type="entry name" value="HNH_nuc"/>
</dbReference>
<dbReference type="InterPro" id="IPR052892">
    <property type="entry name" value="NA-targeting_endonuclease"/>
</dbReference>
<reference evidence="2 3" key="1">
    <citation type="submission" date="2021-04" db="EMBL/GenBank/DDBJ databases">
        <authorList>
            <person name="Pira H."/>
            <person name="Risdian C."/>
            <person name="Wink J."/>
        </authorList>
    </citation>
    <scope>NUCLEOTIDE SEQUENCE [LARGE SCALE GENOMIC DNA]</scope>
    <source>
        <strain evidence="2 3">WH53</strain>
    </source>
</reference>
<dbReference type="SMART" id="SM00507">
    <property type="entry name" value="HNHc"/>
    <property type="match status" value="1"/>
</dbReference>
<accession>A0ABS5ZGZ4</accession>
<keyword evidence="2" id="KW-0255">Endonuclease</keyword>
<dbReference type="Pfam" id="PF14279">
    <property type="entry name" value="HNH_5"/>
    <property type="match status" value="1"/>
</dbReference>
<keyword evidence="2" id="KW-0540">Nuclease</keyword>
<dbReference type="EMBL" id="JAGSOY010000073">
    <property type="protein sequence ID" value="MBU2713331.1"/>
    <property type="molecule type" value="Genomic_DNA"/>
</dbReference>
<dbReference type="PANTHER" id="PTHR33877:SF2">
    <property type="entry name" value="OS07G0170200 PROTEIN"/>
    <property type="match status" value="1"/>
</dbReference>
<dbReference type="Gene3D" id="1.10.30.50">
    <property type="match status" value="1"/>
</dbReference>
<comment type="caution">
    <text evidence="2">The sequence shown here is derived from an EMBL/GenBank/DDBJ whole genome shotgun (WGS) entry which is preliminary data.</text>
</comment>
<dbReference type="PANTHER" id="PTHR33877">
    <property type="entry name" value="SLL1193 PROTEIN"/>
    <property type="match status" value="1"/>
</dbReference>
<sequence length="209" mass="24182">MVQLLLKGIYNYTHCEGYKLRVVNMSRVLRLDLSGAPTSWLSCEDAAVLYVKDLVRWELGKKNVIMLGGINRISGEQSFLEISPIIATKGDIHHRRRATGFNNQMLFRRDNYQCMYCGIQYTHVDLTRDHIIPRSKGGKDIWENVVAACRRCNQFKADRTPEEASMELLAVPFRPNIFESMFLAQRTVLADQMEYLERQFSGNRDWKAA</sequence>
<dbReference type="InterPro" id="IPR029471">
    <property type="entry name" value="HNH_5"/>
</dbReference>
<evidence type="ECO:0000313" key="3">
    <source>
        <dbReference type="Proteomes" id="UP000690515"/>
    </source>
</evidence>
<keyword evidence="3" id="KW-1185">Reference proteome</keyword>
<name>A0ABS5ZGZ4_9GAMM</name>
<evidence type="ECO:0000313" key="2">
    <source>
        <dbReference type="EMBL" id="MBU2713331.1"/>
    </source>
</evidence>
<gene>
    <name evidence="2" type="ORF">KCG35_19875</name>
</gene>
<dbReference type="CDD" id="cd00085">
    <property type="entry name" value="HNHc"/>
    <property type="match status" value="1"/>
</dbReference>
<evidence type="ECO:0000259" key="1">
    <source>
        <dbReference type="SMART" id="SM00507"/>
    </source>
</evidence>
<dbReference type="Proteomes" id="UP000690515">
    <property type="component" value="Unassembled WGS sequence"/>
</dbReference>
<proteinExistence type="predicted"/>
<dbReference type="GO" id="GO:0004519">
    <property type="term" value="F:endonuclease activity"/>
    <property type="evidence" value="ECO:0007669"/>
    <property type="project" value="UniProtKB-KW"/>
</dbReference>
<organism evidence="2 3">
    <name type="scientific">Zooshikella harenae</name>
    <dbReference type="NCBI Taxonomy" id="2827238"/>
    <lineage>
        <taxon>Bacteria</taxon>
        <taxon>Pseudomonadati</taxon>
        <taxon>Pseudomonadota</taxon>
        <taxon>Gammaproteobacteria</taxon>
        <taxon>Oceanospirillales</taxon>
        <taxon>Zooshikellaceae</taxon>
        <taxon>Zooshikella</taxon>
    </lineage>
</organism>
<keyword evidence="2" id="KW-0378">Hydrolase</keyword>